<evidence type="ECO:0000256" key="2">
    <source>
        <dbReference type="ARBA" id="ARBA00023242"/>
    </source>
</evidence>
<evidence type="ECO:0000256" key="6">
    <source>
        <dbReference type="ARBA" id="ARBA00072430"/>
    </source>
</evidence>
<feature type="compositionally biased region" description="Basic residues" evidence="8">
    <location>
        <begin position="300"/>
        <end position="309"/>
    </location>
</feature>
<dbReference type="Gene3D" id="1.10.20.10">
    <property type="entry name" value="Histone, subunit A"/>
    <property type="match status" value="1"/>
</dbReference>
<keyword evidence="2" id="KW-0539">Nucleus</keyword>
<feature type="compositionally biased region" description="Low complexity" evidence="8">
    <location>
        <begin position="34"/>
        <end position="49"/>
    </location>
</feature>
<evidence type="ECO:0000256" key="8">
    <source>
        <dbReference type="SAM" id="MobiDB-lite"/>
    </source>
</evidence>
<organism evidence="10 11">
    <name type="scientific">Exophiala dermatitidis</name>
    <name type="common">Black yeast-like fungus</name>
    <name type="synonym">Wangiella dermatitidis</name>
    <dbReference type="NCBI Taxonomy" id="5970"/>
    <lineage>
        <taxon>Eukaryota</taxon>
        <taxon>Fungi</taxon>
        <taxon>Dikarya</taxon>
        <taxon>Ascomycota</taxon>
        <taxon>Pezizomycotina</taxon>
        <taxon>Eurotiomycetes</taxon>
        <taxon>Chaetothyriomycetidae</taxon>
        <taxon>Chaetothyriales</taxon>
        <taxon>Herpotrichiellaceae</taxon>
        <taxon>Exophiala</taxon>
    </lineage>
</organism>
<dbReference type="EMBL" id="JAJGCB010000005">
    <property type="protein sequence ID" value="KAJ8992447.1"/>
    <property type="molecule type" value="Genomic_DNA"/>
</dbReference>
<feature type="region of interest" description="Disordered" evidence="8">
    <location>
        <begin position="1"/>
        <end position="98"/>
    </location>
</feature>
<proteinExistence type="inferred from homology"/>
<feature type="region of interest" description="Disordered" evidence="8">
    <location>
        <begin position="273"/>
        <end position="317"/>
    </location>
</feature>
<dbReference type="GO" id="GO:0046982">
    <property type="term" value="F:protein heterodimerization activity"/>
    <property type="evidence" value="ECO:0007669"/>
    <property type="project" value="InterPro"/>
</dbReference>
<protein>
    <recommendedName>
        <fullName evidence="6">NCT transcriptional regulatory complex subunit A</fullName>
    </recommendedName>
    <alternativeName>
        <fullName evidence="7">Negative cofactor 2 AB</fullName>
    </alternativeName>
</protein>
<dbReference type="PANTHER" id="PTHR10252:SF5">
    <property type="entry name" value="DR1-ASSOCIATED COREPRESSOR"/>
    <property type="match status" value="1"/>
</dbReference>
<evidence type="ECO:0000256" key="1">
    <source>
        <dbReference type="ARBA" id="ARBA00004123"/>
    </source>
</evidence>
<evidence type="ECO:0000259" key="9">
    <source>
        <dbReference type="Pfam" id="PF00808"/>
    </source>
</evidence>
<dbReference type="GO" id="GO:0017054">
    <property type="term" value="C:negative cofactor 2 complex"/>
    <property type="evidence" value="ECO:0007669"/>
    <property type="project" value="TreeGrafter"/>
</dbReference>
<dbReference type="CDD" id="cd22906">
    <property type="entry name" value="HFD_DRAP1"/>
    <property type="match status" value="1"/>
</dbReference>
<evidence type="ECO:0000313" key="11">
    <source>
        <dbReference type="Proteomes" id="UP001161757"/>
    </source>
</evidence>
<dbReference type="Pfam" id="PF00808">
    <property type="entry name" value="CBFD_NFYB_HMF"/>
    <property type="match status" value="1"/>
</dbReference>
<feature type="domain" description="Transcription factor CBF/NF-Y/archaeal histone" evidence="9">
    <location>
        <begin position="195"/>
        <end position="258"/>
    </location>
</feature>
<dbReference type="GO" id="GO:0016251">
    <property type="term" value="F:RNA polymerase II general transcription initiation factor activity"/>
    <property type="evidence" value="ECO:0007669"/>
    <property type="project" value="TreeGrafter"/>
</dbReference>
<dbReference type="AlphaFoldDB" id="A0AAN6IVR3"/>
<sequence length="317" mass="35068">MSDEQDKYRPRSPDLSGFNAPPPRLSRIPSYSYTASPFFSPQSAAPSTSYFSSRDHSAVPHQAYPPSTTPRTPSIPTQPPLPSHSPHLPPSFDNPYPLHYSQQQPQFQAPRHFIGTDIHQHPPQQFAPPYPSVDSFHDMARTRQRKAAEDAQFAFNQDHHANAVNPIKTEQTQAPPPPPANVANDPSHGIDVRTKFPVARIKRIMQADEDVGKVAQATPTAVSKALELFMITLVTKGAAEARANSSKRVTAQHLKAALMKDSQFDFLTEICETVPDEGSKKGRAKSEAKSEDSDEEFAPKRKGKTRKRKASSDDDTD</sequence>
<feature type="compositionally biased region" description="Basic and acidic residues" evidence="8">
    <location>
        <begin position="1"/>
        <end position="12"/>
    </location>
</feature>
<gene>
    <name evidence="10" type="ORF">HRR80_003550</name>
</gene>
<dbReference type="SUPFAM" id="SSF47113">
    <property type="entry name" value="Histone-fold"/>
    <property type="match status" value="1"/>
</dbReference>
<evidence type="ECO:0000256" key="5">
    <source>
        <dbReference type="ARBA" id="ARBA00065307"/>
    </source>
</evidence>
<accession>A0AAN6IVR3</accession>
<reference evidence="10" key="1">
    <citation type="submission" date="2023-01" db="EMBL/GenBank/DDBJ databases">
        <title>Exophiala dermititidis isolated from Cystic Fibrosis Patient.</title>
        <authorList>
            <person name="Kurbessoian T."/>
            <person name="Crocker A."/>
            <person name="Murante D."/>
            <person name="Hogan D.A."/>
            <person name="Stajich J.E."/>
        </authorList>
    </citation>
    <scope>NUCLEOTIDE SEQUENCE</scope>
    <source>
        <strain evidence="10">Ex8</strain>
    </source>
</reference>
<dbReference type="Proteomes" id="UP001161757">
    <property type="component" value="Unassembled WGS sequence"/>
</dbReference>
<evidence type="ECO:0000256" key="4">
    <source>
        <dbReference type="ARBA" id="ARBA00061393"/>
    </source>
</evidence>
<evidence type="ECO:0000256" key="3">
    <source>
        <dbReference type="ARBA" id="ARBA00053814"/>
    </source>
</evidence>
<comment type="subunit">
    <text evidence="5">Forms the NCT transcriptional regulatory complex with nctB and mot1.</text>
</comment>
<feature type="compositionally biased region" description="Basic and acidic residues" evidence="8">
    <location>
        <begin position="277"/>
        <end position="291"/>
    </location>
</feature>
<name>A0AAN6IVR3_EXODE</name>
<comment type="function">
    <text evidence="3">Part of the NCT transcriptional regulatory complex that acts as a key regulator of ergosterol biosynthesis and the azole exporter cdr1B. The NCT complex binds the promoters of genes linked to azole susceptibility, and especially represses the expression of cdr1B transporter.</text>
</comment>
<comment type="subcellular location">
    <subcellularLocation>
        <location evidence="1">Nucleus</location>
    </subcellularLocation>
</comment>
<dbReference type="GO" id="GO:0001046">
    <property type="term" value="F:core promoter sequence-specific DNA binding"/>
    <property type="evidence" value="ECO:0007669"/>
    <property type="project" value="TreeGrafter"/>
</dbReference>
<evidence type="ECO:0000256" key="7">
    <source>
        <dbReference type="ARBA" id="ARBA00075891"/>
    </source>
</evidence>
<dbReference type="FunFam" id="1.10.20.10:FF:000036">
    <property type="entry name" value="CBF/NF-Y family transcription factor"/>
    <property type="match status" value="1"/>
</dbReference>
<evidence type="ECO:0000313" key="10">
    <source>
        <dbReference type="EMBL" id="KAJ8992447.1"/>
    </source>
</evidence>
<feature type="compositionally biased region" description="Pro residues" evidence="8">
    <location>
        <begin position="76"/>
        <end position="89"/>
    </location>
</feature>
<dbReference type="PANTHER" id="PTHR10252">
    <property type="entry name" value="HISTONE-LIKE TRANSCRIPTION FACTOR CCAAT-RELATED"/>
    <property type="match status" value="1"/>
</dbReference>
<dbReference type="InterPro" id="IPR009072">
    <property type="entry name" value="Histone-fold"/>
</dbReference>
<feature type="region of interest" description="Disordered" evidence="8">
    <location>
        <begin position="169"/>
        <end position="190"/>
    </location>
</feature>
<feature type="compositionally biased region" description="Low complexity" evidence="8">
    <location>
        <begin position="65"/>
        <end position="75"/>
    </location>
</feature>
<dbReference type="InterPro" id="IPR003958">
    <property type="entry name" value="CBFA_NFYB_domain"/>
</dbReference>
<comment type="caution">
    <text evidence="10">The sequence shown here is derived from an EMBL/GenBank/DDBJ whole genome shotgun (WGS) entry which is preliminary data.</text>
</comment>
<dbReference type="InterPro" id="IPR050568">
    <property type="entry name" value="Transcr_DNA_Rep_Reg"/>
</dbReference>
<comment type="similarity">
    <text evidence="4">Belongs to the NC2 alpha/DRAP1 family.</text>
</comment>